<dbReference type="HOGENOM" id="CLU_039510_0_0_0"/>
<sequence length="330" mass="36305">MVVGLSGYYGYRNAGDEAILEAIIRELKARGHDPLVFSARPEETAARYRVRAASRTNPFAVWHAIRTVDLLLSGGGGLLQDRTSARSLGYYLAVIRLARAHGKPVWVFNQSLGPLSSRGEAWVRRALRDVPLILRDKASFQYARALGLNAHLGADPALLLEPPPAHREERLVVVVPRGKLPEANRTLLQAAQQLQSLGYEVAAVALQPHHDDDAIALFEGFTREIAWDPRRARYLFAQAGYVLSIRLHGLILAAASGTPYAGLSYDPKVQAFCEETGAPYWSLPGNANALVRCVEEHREPTWSWVHAMKERAASSFDAVLGSRIRTSNGS</sequence>
<dbReference type="GO" id="GO:0016740">
    <property type="term" value="F:transferase activity"/>
    <property type="evidence" value="ECO:0007669"/>
    <property type="project" value="UniProtKB-KW"/>
</dbReference>
<dbReference type="RefSeq" id="WP_013703763.1">
    <property type="nucleotide sequence ID" value="NC_015387.1"/>
</dbReference>
<dbReference type="KEGG" id="mhd:Marky_0971"/>
<reference evidence="2 3" key="1">
    <citation type="journal article" date="2012" name="Stand. Genomic Sci.">
        <title>Complete genome sequence of the aerobic, heterotroph Marinithermus hydrothermalis type strain (T1(T)) from a deep-sea hydrothermal vent chimney.</title>
        <authorList>
            <person name="Copeland A."/>
            <person name="Gu W."/>
            <person name="Yasawong M."/>
            <person name="Lapidus A."/>
            <person name="Lucas S."/>
            <person name="Deshpande S."/>
            <person name="Pagani I."/>
            <person name="Tapia R."/>
            <person name="Cheng J.F."/>
            <person name="Goodwin L.A."/>
            <person name="Pitluck S."/>
            <person name="Liolios K."/>
            <person name="Ivanova N."/>
            <person name="Mavromatis K."/>
            <person name="Mikhailova N."/>
            <person name="Pati A."/>
            <person name="Chen A."/>
            <person name="Palaniappan K."/>
            <person name="Land M."/>
            <person name="Pan C."/>
            <person name="Brambilla E.M."/>
            <person name="Rohde M."/>
            <person name="Tindall B.J."/>
            <person name="Sikorski J."/>
            <person name="Goker M."/>
            <person name="Detter J.C."/>
            <person name="Bristow J."/>
            <person name="Eisen J.A."/>
            <person name="Markowitz V."/>
            <person name="Hugenholtz P."/>
            <person name="Kyrpides N.C."/>
            <person name="Klenk H.P."/>
            <person name="Woyke T."/>
        </authorList>
    </citation>
    <scope>NUCLEOTIDE SEQUENCE [LARGE SCALE GENOMIC DNA]</scope>
    <source>
        <strain evidence="3">DSM 14884 / JCM 11576 / T1</strain>
    </source>
</reference>
<dbReference type="Gene3D" id="3.40.50.720">
    <property type="entry name" value="NAD(P)-binding Rossmann-like Domain"/>
    <property type="match status" value="1"/>
</dbReference>
<dbReference type="Proteomes" id="UP000007030">
    <property type="component" value="Chromosome"/>
</dbReference>
<dbReference type="AlphaFoldDB" id="F2NL96"/>
<evidence type="ECO:0000313" key="2">
    <source>
        <dbReference type="EMBL" id="AEB11715.1"/>
    </source>
</evidence>
<accession>F2NL96</accession>
<dbReference type="eggNOG" id="COG2327">
    <property type="taxonomic scope" value="Bacteria"/>
</dbReference>
<dbReference type="EMBL" id="CP002630">
    <property type="protein sequence ID" value="AEB11715.1"/>
    <property type="molecule type" value="Genomic_DNA"/>
</dbReference>
<feature type="domain" description="Polysaccharide pyruvyl transferase" evidence="1">
    <location>
        <begin position="13"/>
        <end position="267"/>
    </location>
</feature>
<dbReference type="NCBIfam" id="TIGR03609">
    <property type="entry name" value="S_layer_CsaB"/>
    <property type="match status" value="1"/>
</dbReference>
<dbReference type="InterPro" id="IPR019896">
    <property type="entry name" value="Polysacch_pyruvyl_Trfase_CsaB"/>
</dbReference>
<protein>
    <submittedName>
        <fullName evidence="2">Polysaccharide pyruvyl transferase CsaB</fullName>
    </submittedName>
</protein>
<name>F2NL96_MARHT</name>
<dbReference type="InterPro" id="IPR007345">
    <property type="entry name" value="Polysacch_pyruvyl_Trfase"/>
</dbReference>
<proteinExistence type="predicted"/>
<evidence type="ECO:0000259" key="1">
    <source>
        <dbReference type="Pfam" id="PF04230"/>
    </source>
</evidence>
<keyword evidence="2" id="KW-0808">Transferase</keyword>
<evidence type="ECO:0000313" key="3">
    <source>
        <dbReference type="Proteomes" id="UP000007030"/>
    </source>
</evidence>
<keyword evidence="3" id="KW-1185">Reference proteome</keyword>
<dbReference type="PANTHER" id="PTHR36836">
    <property type="entry name" value="COLANIC ACID BIOSYNTHESIS PROTEIN WCAK"/>
    <property type="match status" value="1"/>
</dbReference>
<dbReference type="PANTHER" id="PTHR36836:SF1">
    <property type="entry name" value="COLANIC ACID BIOSYNTHESIS PROTEIN WCAK"/>
    <property type="match status" value="1"/>
</dbReference>
<dbReference type="OrthoDB" id="3199616at2"/>
<dbReference type="STRING" id="869210.Marky_0971"/>
<organism evidence="2 3">
    <name type="scientific">Marinithermus hydrothermalis (strain DSM 14884 / JCM 11576 / T1)</name>
    <dbReference type="NCBI Taxonomy" id="869210"/>
    <lineage>
        <taxon>Bacteria</taxon>
        <taxon>Thermotogati</taxon>
        <taxon>Deinococcota</taxon>
        <taxon>Deinococci</taxon>
        <taxon>Thermales</taxon>
        <taxon>Thermaceae</taxon>
        <taxon>Marinithermus</taxon>
    </lineage>
</organism>
<gene>
    <name evidence="2" type="ordered locus">Marky_0971</name>
</gene>
<dbReference type="Pfam" id="PF04230">
    <property type="entry name" value="PS_pyruv_trans"/>
    <property type="match status" value="1"/>
</dbReference>